<evidence type="ECO:0000256" key="6">
    <source>
        <dbReference type="RuleBase" id="RU004168"/>
    </source>
</evidence>
<dbReference type="SUPFAM" id="SSF54975">
    <property type="entry name" value="Acylphosphatase/BLUF domain-like"/>
    <property type="match status" value="1"/>
</dbReference>
<dbReference type="Proteomes" id="UP000664209">
    <property type="component" value="Unassembled WGS sequence"/>
</dbReference>
<dbReference type="AlphaFoldDB" id="A0A939RW56"/>
<sequence>MVIRRRVLVRGRVQGVGYRWACEAEATRRGVAGWVRNRADGAVEAVLEGPEAEVEQVLAWTRHGPGQARVEEVVVEAAEPEGLVGFRITG</sequence>
<dbReference type="EMBL" id="JAGEMK010000003">
    <property type="protein sequence ID" value="MBO1751841.1"/>
    <property type="molecule type" value="Genomic_DNA"/>
</dbReference>
<feature type="active site" evidence="5">
    <location>
        <position position="37"/>
    </location>
</feature>
<keyword evidence="5" id="KW-0378">Hydrolase</keyword>
<feature type="active site" evidence="5">
    <location>
        <position position="19"/>
    </location>
</feature>
<organism evidence="8 9">
    <name type="scientific">Actinotalea soli</name>
    <dbReference type="NCBI Taxonomy" id="2819234"/>
    <lineage>
        <taxon>Bacteria</taxon>
        <taxon>Bacillati</taxon>
        <taxon>Actinomycetota</taxon>
        <taxon>Actinomycetes</taxon>
        <taxon>Micrococcales</taxon>
        <taxon>Cellulomonadaceae</taxon>
        <taxon>Actinotalea</taxon>
    </lineage>
</organism>
<dbReference type="PROSITE" id="PS00151">
    <property type="entry name" value="ACYLPHOSPHATASE_2"/>
    <property type="match status" value="1"/>
</dbReference>
<dbReference type="InterPro" id="IPR020456">
    <property type="entry name" value="Acylphosphatase"/>
</dbReference>
<evidence type="ECO:0000259" key="7">
    <source>
        <dbReference type="PROSITE" id="PS51160"/>
    </source>
</evidence>
<evidence type="ECO:0000256" key="2">
    <source>
        <dbReference type="ARBA" id="ARBA00012150"/>
    </source>
</evidence>
<dbReference type="Gene3D" id="3.30.70.100">
    <property type="match status" value="1"/>
</dbReference>
<dbReference type="GO" id="GO:0003998">
    <property type="term" value="F:acylphosphatase activity"/>
    <property type="evidence" value="ECO:0007669"/>
    <property type="project" value="UniProtKB-EC"/>
</dbReference>
<feature type="domain" description="Acylphosphatase-like" evidence="7">
    <location>
        <begin position="4"/>
        <end position="90"/>
    </location>
</feature>
<evidence type="ECO:0000256" key="4">
    <source>
        <dbReference type="ARBA" id="ARBA00047645"/>
    </source>
</evidence>
<dbReference type="PANTHER" id="PTHR47268:SF4">
    <property type="entry name" value="ACYLPHOSPHATASE"/>
    <property type="match status" value="1"/>
</dbReference>
<dbReference type="PRINTS" id="PR00112">
    <property type="entry name" value="ACYLPHPHTASE"/>
</dbReference>
<evidence type="ECO:0000313" key="9">
    <source>
        <dbReference type="Proteomes" id="UP000664209"/>
    </source>
</evidence>
<evidence type="ECO:0000313" key="8">
    <source>
        <dbReference type="EMBL" id="MBO1751841.1"/>
    </source>
</evidence>
<comment type="catalytic activity">
    <reaction evidence="4 5">
        <text>an acyl phosphate + H2O = a carboxylate + phosphate + H(+)</text>
        <dbReference type="Rhea" id="RHEA:14965"/>
        <dbReference type="ChEBI" id="CHEBI:15377"/>
        <dbReference type="ChEBI" id="CHEBI:15378"/>
        <dbReference type="ChEBI" id="CHEBI:29067"/>
        <dbReference type="ChEBI" id="CHEBI:43474"/>
        <dbReference type="ChEBI" id="CHEBI:59918"/>
        <dbReference type="EC" id="3.6.1.7"/>
    </reaction>
</comment>
<evidence type="ECO:0000256" key="3">
    <source>
        <dbReference type="ARBA" id="ARBA00015991"/>
    </source>
</evidence>
<reference evidence="8" key="1">
    <citation type="submission" date="2021-03" db="EMBL/GenBank/DDBJ databases">
        <title>Actinotalea soli sp. nov., isolated from soil.</title>
        <authorList>
            <person name="Ping W."/>
            <person name="Zhang J."/>
        </authorList>
    </citation>
    <scope>NUCLEOTIDE SEQUENCE</scope>
    <source>
        <strain evidence="8">BY-33</strain>
    </source>
</reference>
<evidence type="ECO:0000256" key="5">
    <source>
        <dbReference type="PROSITE-ProRule" id="PRU00520"/>
    </source>
</evidence>
<protein>
    <recommendedName>
        <fullName evidence="3 5">acylphosphatase</fullName>
        <ecNumber evidence="2 5">3.6.1.7</ecNumber>
    </recommendedName>
</protein>
<evidence type="ECO:0000256" key="1">
    <source>
        <dbReference type="ARBA" id="ARBA00005614"/>
    </source>
</evidence>
<keyword evidence="9" id="KW-1185">Reference proteome</keyword>
<dbReference type="InterPro" id="IPR017968">
    <property type="entry name" value="Acylphosphatase_CS"/>
</dbReference>
<proteinExistence type="inferred from homology"/>
<comment type="similarity">
    <text evidence="1 6">Belongs to the acylphosphatase family.</text>
</comment>
<dbReference type="EC" id="3.6.1.7" evidence="2 5"/>
<gene>
    <name evidence="8" type="ORF">J4G33_08510</name>
</gene>
<dbReference type="PANTHER" id="PTHR47268">
    <property type="entry name" value="ACYLPHOSPHATASE"/>
    <property type="match status" value="1"/>
</dbReference>
<accession>A0A939RW56</accession>
<dbReference type="Pfam" id="PF00708">
    <property type="entry name" value="Acylphosphatase"/>
    <property type="match status" value="1"/>
</dbReference>
<dbReference type="InterPro" id="IPR036046">
    <property type="entry name" value="Acylphosphatase-like_dom_sf"/>
</dbReference>
<name>A0A939RW56_9CELL</name>
<dbReference type="PROSITE" id="PS51160">
    <property type="entry name" value="ACYLPHOSPHATASE_3"/>
    <property type="match status" value="1"/>
</dbReference>
<comment type="caution">
    <text evidence="8">The sequence shown here is derived from an EMBL/GenBank/DDBJ whole genome shotgun (WGS) entry which is preliminary data.</text>
</comment>
<dbReference type="InterPro" id="IPR001792">
    <property type="entry name" value="Acylphosphatase-like_dom"/>
</dbReference>